<dbReference type="RefSeq" id="WP_378229046.1">
    <property type="nucleotide sequence ID" value="NZ_JBHSLL010000025.1"/>
</dbReference>
<proteinExistence type="predicted"/>
<keyword evidence="1" id="KW-0472">Membrane</keyword>
<sequence>MIKPKLTPEEARKDHQQMLRFMALHALVGALIGAFAGFAIIWFDIGGIGSLIWKARNPVLAGLLIVAPFAFIFGGMATASAIITMPYDKKFRD</sequence>
<keyword evidence="1" id="KW-0812">Transmembrane</keyword>
<dbReference type="Proteomes" id="UP001596016">
    <property type="component" value="Unassembled WGS sequence"/>
</dbReference>
<feature type="transmembrane region" description="Helical" evidence="1">
    <location>
        <begin position="21"/>
        <end position="43"/>
    </location>
</feature>
<name>A0ABW0GXE8_9HYPH</name>
<comment type="caution">
    <text evidence="2">The sequence shown here is derived from an EMBL/GenBank/DDBJ whole genome shotgun (WGS) entry which is preliminary data.</text>
</comment>
<feature type="transmembrane region" description="Helical" evidence="1">
    <location>
        <begin position="63"/>
        <end position="87"/>
    </location>
</feature>
<dbReference type="EMBL" id="JBHSLL010000025">
    <property type="protein sequence ID" value="MFC5386132.1"/>
    <property type="molecule type" value="Genomic_DNA"/>
</dbReference>
<evidence type="ECO:0000256" key="1">
    <source>
        <dbReference type="SAM" id="Phobius"/>
    </source>
</evidence>
<protein>
    <submittedName>
        <fullName evidence="2">Uncharacterized protein</fullName>
    </submittedName>
</protein>
<accession>A0ABW0GXE8</accession>
<evidence type="ECO:0000313" key="3">
    <source>
        <dbReference type="Proteomes" id="UP001596016"/>
    </source>
</evidence>
<keyword evidence="1" id="KW-1133">Transmembrane helix</keyword>
<gene>
    <name evidence="2" type="ORF">ACFPLB_09155</name>
</gene>
<organism evidence="2 3">
    <name type="scientific">Aquamicrobium segne</name>
    <dbReference type="NCBI Taxonomy" id="469547"/>
    <lineage>
        <taxon>Bacteria</taxon>
        <taxon>Pseudomonadati</taxon>
        <taxon>Pseudomonadota</taxon>
        <taxon>Alphaproteobacteria</taxon>
        <taxon>Hyphomicrobiales</taxon>
        <taxon>Phyllobacteriaceae</taxon>
        <taxon>Aquamicrobium</taxon>
    </lineage>
</organism>
<keyword evidence="3" id="KW-1185">Reference proteome</keyword>
<reference evidence="3" key="1">
    <citation type="journal article" date="2019" name="Int. J. Syst. Evol. Microbiol.">
        <title>The Global Catalogue of Microorganisms (GCM) 10K type strain sequencing project: providing services to taxonomists for standard genome sequencing and annotation.</title>
        <authorList>
            <consortium name="The Broad Institute Genomics Platform"/>
            <consortium name="The Broad Institute Genome Sequencing Center for Infectious Disease"/>
            <person name="Wu L."/>
            <person name="Ma J."/>
        </authorList>
    </citation>
    <scope>NUCLEOTIDE SEQUENCE [LARGE SCALE GENOMIC DNA]</scope>
    <source>
        <strain evidence="3">CGMCC 4.1415</strain>
    </source>
</reference>
<evidence type="ECO:0000313" key="2">
    <source>
        <dbReference type="EMBL" id="MFC5386132.1"/>
    </source>
</evidence>